<organism evidence="1 2">
    <name type="scientific">Camelus dromedarius</name>
    <name type="common">Dromedary</name>
    <name type="synonym">Arabian camel</name>
    <dbReference type="NCBI Taxonomy" id="9838"/>
    <lineage>
        <taxon>Eukaryota</taxon>
        <taxon>Metazoa</taxon>
        <taxon>Chordata</taxon>
        <taxon>Craniata</taxon>
        <taxon>Vertebrata</taxon>
        <taxon>Euteleostomi</taxon>
        <taxon>Mammalia</taxon>
        <taxon>Eutheria</taxon>
        <taxon>Laurasiatheria</taxon>
        <taxon>Artiodactyla</taxon>
        <taxon>Tylopoda</taxon>
        <taxon>Camelidae</taxon>
        <taxon>Camelus</taxon>
    </lineage>
</organism>
<dbReference type="Proteomes" id="UP000299084">
    <property type="component" value="Unassembled WGS sequence"/>
</dbReference>
<dbReference type="EMBL" id="JWIN03000009">
    <property type="protein sequence ID" value="KAB1274491.1"/>
    <property type="molecule type" value="Genomic_DNA"/>
</dbReference>
<accession>A0A5N4DTM1</accession>
<sequence>MVKAENMLKDESIQKKIVCGLSYEMPIQTRAQSTQKRKGGRGSCQMEKDRAPTLVMGVLALHTAGYTPRAERRLQQDIPGRDGLRSVLL</sequence>
<comment type="caution">
    <text evidence="1">The sequence shown here is derived from an EMBL/GenBank/DDBJ whole genome shotgun (WGS) entry which is preliminary data.</text>
</comment>
<protein>
    <submittedName>
        <fullName evidence="1">Uncharacterized protein</fullName>
    </submittedName>
</protein>
<name>A0A5N4DTM1_CAMDR</name>
<dbReference type="AlphaFoldDB" id="A0A5N4DTM1"/>
<gene>
    <name evidence="1" type="ORF">Cadr_000010816</name>
</gene>
<proteinExistence type="predicted"/>
<evidence type="ECO:0000313" key="2">
    <source>
        <dbReference type="Proteomes" id="UP000299084"/>
    </source>
</evidence>
<evidence type="ECO:0000313" key="1">
    <source>
        <dbReference type="EMBL" id="KAB1274491.1"/>
    </source>
</evidence>
<reference evidence="1 2" key="1">
    <citation type="journal article" date="2019" name="Mol. Ecol. Resour.">
        <title>Improving Illumina assemblies with Hi-C and long reads: an example with the North African dromedary.</title>
        <authorList>
            <person name="Elbers J.P."/>
            <person name="Rogers M.F."/>
            <person name="Perelman P.L."/>
            <person name="Proskuryakova A.A."/>
            <person name="Serdyukova N.A."/>
            <person name="Johnson W.E."/>
            <person name="Horin P."/>
            <person name="Corander J."/>
            <person name="Murphy D."/>
            <person name="Burger P.A."/>
        </authorList>
    </citation>
    <scope>NUCLEOTIDE SEQUENCE [LARGE SCALE GENOMIC DNA]</scope>
    <source>
        <strain evidence="1">Drom800</strain>
        <tissue evidence="1">Blood</tissue>
    </source>
</reference>
<keyword evidence="2" id="KW-1185">Reference proteome</keyword>